<organism evidence="2 3">
    <name type="scientific">Chitinophaga pinensis</name>
    <dbReference type="NCBI Taxonomy" id="79329"/>
    <lineage>
        <taxon>Bacteria</taxon>
        <taxon>Pseudomonadati</taxon>
        <taxon>Bacteroidota</taxon>
        <taxon>Chitinophagia</taxon>
        <taxon>Chitinophagales</taxon>
        <taxon>Chitinophagaceae</taxon>
        <taxon>Chitinophaga</taxon>
    </lineage>
</organism>
<keyword evidence="1" id="KW-0732">Signal</keyword>
<name>A0A5C6LTN4_9BACT</name>
<dbReference type="RefSeq" id="WP_146305539.1">
    <property type="nucleotide sequence ID" value="NZ_VOHS01000011.1"/>
</dbReference>
<proteinExistence type="predicted"/>
<accession>A0A5C6LTN4</accession>
<dbReference type="AlphaFoldDB" id="A0A5C6LTN4"/>
<dbReference type="EMBL" id="VOHS01000011">
    <property type="protein sequence ID" value="TWV99936.1"/>
    <property type="molecule type" value="Genomic_DNA"/>
</dbReference>
<evidence type="ECO:0000313" key="3">
    <source>
        <dbReference type="Proteomes" id="UP000318815"/>
    </source>
</evidence>
<gene>
    <name evidence="2" type="ORF">FEF09_13135</name>
</gene>
<dbReference type="Proteomes" id="UP000318815">
    <property type="component" value="Unassembled WGS sequence"/>
</dbReference>
<comment type="caution">
    <text evidence="2">The sequence shown here is derived from an EMBL/GenBank/DDBJ whole genome shotgun (WGS) entry which is preliminary data.</text>
</comment>
<feature type="chain" id="PRO_5022775890" evidence="1">
    <location>
        <begin position="21"/>
        <end position="206"/>
    </location>
</feature>
<feature type="signal peptide" evidence="1">
    <location>
        <begin position="1"/>
        <end position="20"/>
    </location>
</feature>
<evidence type="ECO:0000256" key="1">
    <source>
        <dbReference type="SAM" id="SignalP"/>
    </source>
</evidence>
<keyword evidence="3" id="KW-1185">Reference proteome</keyword>
<reference evidence="2 3" key="1">
    <citation type="submission" date="2019-08" db="EMBL/GenBank/DDBJ databases">
        <title>Whole genome sequencing of chitin degrading bacteria Chitinophaga pinensis YS16.</title>
        <authorList>
            <person name="Singh R.P."/>
            <person name="Manchanda G."/>
            <person name="Maurya I.K."/>
            <person name="Joshi N.K."/>
            <person name="Srivastava A.K."/>
        </authorList>
    </citation>
    <scope>NUCLEOTIDE SEQUENCE [LARGE SCALE GENOMIC DNA]</scope>
    <source>
        <strain evidence="2 3">YS-16</strain>
    </source>
</reference>
<protein>
    <submittedName>
        <fullName evidence="2">Uncharacterized protein</fullName>
    </submittedName>
</protein>
<sequence length="206" mass="24013">MRSILFHVTVLLLCFTRVFAQQPSPEDYKVYTAVFRQDMRQREDKISSVTIMKKLDIKIDDSWVIEMLQEEGQRYPGANIRTLYNDKMKTPIDTSIWQLVLTFHDTHHEGELSTAGFHLKEKINLTDSYPISSKNYDKDWKRYYKKYPHDAGIYSFSSVTYSADGKTAVVYHAAHCHSLCGHGHITVLEKAEDNWQVKFAVRLWAS</sequence>
<evidence type="ECO:0000313" key="2">
    <source>
        <dbReference type="EMBL" id="TWV99936.1"/>
    </source>
</evidence>
<dbReference type="OrthoDB" id="714084at2"/>